<gene>
    <name evidence="1" type="ORF">M3P19_14170</name>
</gene>
<evidence type="ECO:0000313" key="2">
    <source>
        <dbReference type="Proteomes" id="UP001203607"/>
    </source>
</evidence>
<protein>
    <submittedName>
        <fullName evidence="1">Na(+)-translocating NADH-quinone reductase subunit F</fullName>
    </submittedName>
</protein>
<comment type="caution">
    <text evidence="1">The sequence shown here is derived from an EMBL/GenBank/DDBJ whole genome shotgun (WGS) entry which is preliminary data.</text>
</comment>
<reference evidence="1 2" key="1">
    <citation type="submission" date="2022-05" db="EMBL/GenBank/DDBJ databases">
        <authorList>
            <person name="Park J.-S."/>
        </authorList>
    </citation>
    <scope>NUCLEOTIDE SEQUENCE [LARGE SCALE GENOMIC DNA]</scope>
    <source>
        <strain evidence="1 2">2012CJ35-5</strain>
    </source>
</reference>
<organism evidence="1 2">
    <name type="scientific">Flagellimonas spongiicola</name>
    <dbReference type="NCBI Taxonomy" id="2942208"/>
    <lineage>
        <taxon>Bacteria</taxon>
        <taxon>Pseudomonadati</taxon>
        <taxon>Bacteroidota</taxon>
        <taxon>Flavobacteriia</taxon>
        <taxon>Flavobacteriales</taxon>
        <taxon>Flavobacteriaceae</taxon>
        <taxon>Flagellimonas</taxon>
    </lineage>
</organism>
<accession>A0ABT0PUU9</accession>
<proteinExistence type="predicted"/>
<evidence type="ECO:0000313" key="1">
    <source>
        <dbReference type="EMBL" id="MCL6275162.1"/>
    </source>
</evidence>
<dbReference type="RefSeq" id="WP_249658348.1">
    <property type="nucleotide sequence ID" value="NZ_JAMFMA010000003.1"/>
</dbReference>
<keyword evidence="2" id="KW-1185">Reference proteome</keyword>
<dbReference type="Proteomes" id="UP001203607">
    <property type="component" value="Unassembled WGS sequence"/>
</dbReference>
<sequence length="123" mass="14332">MSERRQLTEQELHNLAMNIVGKELEADGFEFMAINSKLMKNPQYVCLKNKILHFIVVRDVSYPKNPLDYDLELMQKVKDHADKFEAKTYFAGVGLSNAQDQMLPVYLNEEYIVDYQGLIEIDK</sequence>
<name>A0ABT0PUU9_9FLAO</name>
<dbReference type="EMBL" id="JAMFMA010000003">
    <property type="protein sequence ID" value="MCL6275162.1"/>
    <property type="molecule type" value="Genomic_DNA"/>
</dbReference>